<name>A0A9Q8YA50_ENSAD</name>
<dbReference type="Proteomes" id="UP001055460">
    <property type="component" value="Chromosome"/>
</dbReference>
<proteinExistence type="predicted"/>
<reference evidence="2" key="1">
    <citation type="submission" date="2022-06" db="EMBL/GenBank/DDBJ databases">
        <title>Physiological and biochemical characterization and genomic elucidation of a strain of the genus Ensifer adhaerens M8 that combines arsenic oxidation and chromium reduction.</title>
        <authorList>
            <person name="Li X."/>
            <person name="Yu c."/>
        </authorList>
    </citation>
    <scope>NUCLEOTIDE SEQUENCE</scope>
    <source>
        <strain evidence="2">M8</strain>
    </source>
</reference>
<feature type="region of interest" description="Disordered" evidence="1">
    <location>
        <begin position="49"/>
        <end position="72"/>
    </location>
</feature>
<dbReference type="OrthoDB" id="8020021at2"/>
<dbReference type="EMBL" id="CP098807">
    <property type="protein sequence ID" value="USJ25202.1"/>
    <property type="molecule type" value="Genomic_DNA"/>
</dbReference>
<sequence length="72" mass="8483">MSQHRYPVGLSVRLRDRHHLSPRTAETYRITAKMPPRDNAPQYRIRNDELGQERVSAESNLEPIDWGMTRSH</sequence>
<evidence type="ECO:0000313" key="2">
    <source>
        <dbReference type="EMBL" id="USJ25202.1"/>
    </source>
</evidence>
<protein>
    <submittedName>
        <fullName evidence="2">Uncharacterized protein</fullName>
    </submittedName>
</protein>
<gene>
    <name evidence="2" type="ORF">NE863_09615</name>
</gene>
<dbReference type="RefSeq" id="WP_090294081.1">
    <property type="nucleotide sequence ID" value="NZ_CP098807.1"/>
</dbReference>
<evidence type="ECO:0000256" key="1">
    <source>
        <dbReference type="SAM" id="MobiDB-lite"/>
    </source>
</evidence>
<evidence type="ECO:0000313" key="3">
    <source>
        <dbReference type="Proteomes" id="UP001055460"/>
    </source>
</evidence>
<organism evidence="2 3">
    <name type="scientific">Ensifer adhaerens</name>
    <name type="common">Sinorhizobium morelense</name>
    <dbReference type="NCBI Taxonomy" id="106592"/>
    <lineage>
        <taxon>Bacteria</taxon>
        <taxon>Pseudomonadati</taxon>
        <taxon>Pseudomonadota</taxon>
        <taxon>Alphaproteobacteria</taxon>
        <taxon>Hyphomicrobiales</taxon>
        <taxon>Rhizobiaceae</taxon>
        <taxon>Sinorhizobium/Ensifer group</taxon>
        <taxon>Ensifer</taxon>
    </lineage>
</organism>
<dbReference type="AlphaFoldDB" id="A0A9Q8YA50"/>
<accession>A0A9Q8YA50</accession>